<reference evidence="7 8" key="1">
    <citation type="submission" date="2024-10" db="EMBL/GenBank/DDBJ databases">
        <title>The Natural Products Discovery Center: Release of the First 8490 Sequenced Strains for Exploring Actinobacteria Biosynthetic Diversity.</title>
        <authorList>
            <person name="Kalkreuter E."/>
            <person name="Kautsar S.A."/>
            <person name="Yang D."/>
            <person name="Bader C.D."/>
            <person name="Teijaro C.N."/>
            <person name="Fluegel L."/>
            <person name="Davis C.M."/>
            <person name="Simpson J.R."/>
            <person name="Lauterbach L."/>
            <person name="Steele A.D."/>
            <person name="Gui C."/>
            <person name="Meng S."/>
            <person name="Li G."/>
            <person name="Viehrig K."/>
            <person name="Ye F."/>
            <person name="Su P."/>
            <person name="Kiefer A.F."/>
            <person name="Nichols A."/>
            <person name="Cepeda A.J."/>
            <person name="Yan W."/>
            <person name="Fan B."/>
            <person name="Jiang Y."/>
            <person name="Adhikari A."/>
            <person name="Zheng C.-J."/>
            <person name="Schuster L."/>
            <person name="Cowan T.M."/>
            <person name="Smanski M.J."/>
            <person name="Chevrette M.G."/>
            <person name="De Carvalho L.P.S."/>
            <person name="Shen B."/>
        </authorList>
    </citation>
    <scope>NUCLEOTIDE SEQUENCE [LARGE SCALE GENOMIC DNA]</scope>
    <source>
        <strain evidence="7 8">NPDC012605</strain>
    </source>
</reference>
<proteinExistence type="predicted"/>
<evidence type="ECO:0000256" key="1">
    <source>
        <dbReference type="ARBA" id="ARBA00004651"/>
    </source>
</evidence>
<dbReference type="PANTHER" id="PTHR11662:SF450">
    <property type="entry name" value="BLR1003 PROTEIN"/>
    <property type="match status" value="1"/>
</dbReference>
<feature type="transmembrane region" description="Helical" evidence="5">
    <location>
        <begin position="283"/>
        <end position="304"/>
    </location>
</feature>
<feature type="transmembrane region" description="Helical" evidence="5">
    <location>
        <begin position="404"/>
        <end position="428"/>
    </location>
</feature>
<feature type="transmembrane region" description="Helical" evidence="5">
    <location>
        <begin position="98"/>
        <end position="119"/>
    </location>
</feature>
<feature type="transmembrane region" description="Helical" evidence="5">
    <location>
        <begin position="154"/>
        <end position="176"/>
    </location>
</feature>
<evidence type="ECO:0000313" key="8">
    <source>
        <dbReference type="Proteomes" id="UP001602370"/>
    </source>
</evidence>
<evidence type="ECO:0000256" key="2">
    <source>
        <dbReference type="ARBA" id="ARBA00022692"/>
    </source>
</evidence>
<keyword evidence="8" id="KW-1185">Reference proteome</keyword>
<dbReference type="InterPro" id="IPR011701">
    <property type="entry name" value="MFS"/>
</dbReference>
<evidence type="ECO:0000256" key="4">
    <source>
        <dbReference type="ARBA" id="ARBA00023136"/>
    </source>
</evidence>
<protein>
    <submittedName>
        <fullName evidence="7">MFS transporter</fullName>
    </submittedName>
</protein>
<evidence type="ECO:0000256" key="5">
    <source>
        <dbReference type="SAM" id="Phobius"/>
    </source>
</evidence>
<dbReference type="PANTHER" id="PTHR11662">
    <property type="entry name" value="SOLUTE CARRIER FAMILY 17"/>
    <property type="match status" value="1"/>
</dbReference>
<feature type="transmembrane region" description="Helical" evidence="5">
    <location>
        <begin position="62"/>
        <end position="86"/>
    </location>
</feature>
<organism evidence="7 8">
    <name type="scientific">Streptomyces flavochromogenes</name>
    <dbReference type="NCBI Taxonomy" id="68199"/>
    <lineage>
        <taxon>Bacteria</taxon>
        <taxon>Bacillati</taxon>
        <taxon>Actinomycetota</taxon>
        <taxon>Actinomycetes</taxon>
        <taxon>Kitasatosporales</taxon>
        <taxon>Streptomycetaceae</taxon>
        <taxon>Streptomyces</taxon>
    </lineage>
</organism>
<evidence type="ECO:0000259" key="6">
    <source>
        <dbReference type="PROSITE" id="PS50850"/>
    </source>
</evidence>
<dbReference type="SUPFAM" id="SSF103473">
    <property type="entry name" value="MFS general substrate transporter"/>
    <property type="match status" value="1"/>
</dbReference>
<dbReference type="RefSeq" id="WP_051820450.1">
    <property type="nucleotide sequence ID" value="NZ_JBIBDZ010000004.1"/>
</dbReference>
<feature type="transmembrane region" description="Helical" evidence="5">
    <location>
        <begin position="182"/>
        <end position="201"/>
    </location>
</feature>
<feature type="transmembrane region" description="Helical" evidence="5">
    <location>
        <begin position="316"/>
        <end position="335"/>
    </location>
</feature>
<dbReference type="Gene3D" id="1.20.1250.20">
    <property type="entry name" value="MFS general substrate transporter like domains"/>
    <property type="match status" value="2"/>
</dbReference>
<feature type="transmembrane region" description="Helical" evidence="5">
    <location>
        <begin position="242"/>
        <end position="263"/>
    </location>
</feature>
<feature type="transmembrane region" description="Helical" evidence="5">
    <location>
        <begin position="376"/>
        <end position="398"/>
    </location>
</feature>
<keyword evidence="2 5" id="KW-0812">Transmembrane</keyword>
<dbReference type="InterPro" id="IPR020846">
    <property type="entry name" value="MFS_dom"/>
</dbReference>
<name>A0ABW6XQV4_9ACTN</name>
<dbReference type="PROSITE" id="PS50850">
    <property type="entry name" value="MFS"/>
    <property type="match status" value="1"/>
</dbReference>
<feature type="domain" description="Major facilitator superfamily (MFS) profile" evidence="6">
    <location>
        <begin position="28"/>
        <end position="432"/>
    </location>
</feature>
<evidence type="ECO:0000313" key="7">
    <source>
        <dbReference type="EMBL" id="MFF5919889.1"/>
    </source>
</evidence>
<comment type="subcellular location">
    <subcellularLocation>
        <location evidence="1">Cell membrane</location>
        <topology evidence="1">Multi-pass membrane protein</topology>
    </subcellularLocation>
</comment>
<dbReference type="InterPro" id="IPR050382">
    <property type="entry name" value="MFS_Na/Anion_cotransporter"/>
</dbReference>
<dbReference type="EMBL" id="JBIBDZ010000004">
    <property type="protein sequence ID" value="MFF5919889.1"/>
    <property type="molecule type" value="Genomic_DNA"/>
</dbReference>
<comment type="caution">
    <text evidence="7">The sequence shown here is derived from an EMBL/GenBank/DDBJ whole genome shotgun (WGS) entry which is preliminary data.</text>
</comment>
<accession>A0ABW6XQV4</accession>
<sequence length="449" mass="45897">MNPSATVRGVHAEAPSADRKPGARAWIVTGLLVAFMMVNFADKSVLGLAAEEIRSDMGLSATEFGLANSAFFLLFSVAAAAVGVLADRVPPKWLLLTMALLWSVAQTPAALGGGLAVLIGSRVLLGAAEGPAFPVAQQAALSWFPNHRRNLPGALVTLGVTLGVITAAPGLTWVIHHHGWRAALWVVAAVGAVWALLWAVLGADGPYRTDAAEAPRAGSRPATDAGAAARPPYRRVFATRTWVGTTTAYFTSYWAVALMLIWLPSHLRDGLGHSASASGVLVAVPWAIGALALLGQAAVTGWLMRRGVGSRWARGRVGAVLLLLAASACLTVPLFDGVGAKTALLVAGFGLGGSFATVAVTTVAELAPPVRRGGALGAMNAAVTTAGLIAPAVVGHMVDTQGAAGYQSAVVISGALLLAGGVAAWTLIDPARDADALRLSTRAPEHLST</sequence>
<gene>
    <name evidence="7" type="ORF">ACFY8C_16330</name>
</gene>
<feature type="transmembrane region" description="Helical" evidence="5">
    <location>
        <begin position="341"/>
        <end position="364"/>
    </location>
</feature>
<dbReference type="InterPro" id="IPR036259">
    <property type="entry name" value="MFS_trans_sf"/>
</dbReference>
<keyword evidence="4 5" id="KW-0472">Membrane</keyword>
<dbReference type="Pfam" id="PF07690">
    <property type="entry name" value="MFS_1"/>
    <property type="match status" value="1"/>
</dbReference>
<keyword evidence="3 5" id="KW-1133">Transmembrane helix</keyword>
<evidence type="ECO:0000256" key="3">
    <source>
        <dbReference type="ARBA" id="ARBA00022989"/>
    </source>
</evidence>
<dbReference type="Proteomes" id="UP001602370">
    <property type="component" value="Unassembled WGS sequence"/>
</dbReference>